<dbReference type="InterPro" id="IPR050613">
    <property type="entry name" value="Sec_Metabolite_Reg"/>
</dbReference>
<dbReference type="EMBL" id="CAINUL010000006">
    <property type="protein sequence ID" value="CAD0110517.1"/>
    <property type="molecule type" value="Genomic_DNA"/>
</dbReference>
<feature type="domain" description="Xylanolytic transcriptional activator regulatory" evidence="4">
    <location>
        <begin position="338"/>
        <end position="414"/>
    </location>
</feature>
<evidence type="ECO:0000259" key="4">
    <source>
        <dbReference type="SMART" id="SM00906"/>
    </source>
</evidence>
<feature type="compositionally biased region" description="Polar residues" evidence="3">
    <location>
        <begin position="130"/>
        <end position="140"/>
    </location>
</feature>
<dbReference type="PANTHER" id="PTHR31001:SF81">
    <property type="entry name" value="ZN(II)2CYS6 TRANSCRIPTION FACTOR"/>
    <property type="match status" value="1"/>
</dbReference>
<name>A0A9N8KIS1_9PEZI</name>
<feature type="compositionally biased region" description="Polar residues" evidence="3">
    <location>
        <begin position="1"/>
        <end position="21"/>
    </location>
</feature>
<dbReference type="GO" id="GO:0006351">
    <property type="term" value="P:DNA-templated transcription"/>
    <property type="evidence" value="ECO:0007669"/>
    <property type="project" value="InterPro"/>
</dbReference>
<dbReference type="InterPro" id="IPR007219">
    <property type="entry name" value="XnlR_reg_dom"/>
</dbReference>
<sequence>MEQTNPWEAQGIPTITHTPQVLSSSSSRAERSLSASDKKLKKQIQPRQLLSCTKCRERKCDRTKPCSACCARGLPKECHFVLGEGADFGPIQQSLELRRLRAENQRLKERLLAERSSLSEDSETEEGTANARTNSIARQVNRQRRLRASEQIDSIYFGSPGLASVIADVEPKSLSHAMPRAADMYATQDAMYPFPTLWPAMSRTHGLLQCLPSRDQLYHYLDVFSQKARGFAFPYVPEDLSQKEVERFLEKAEENAEKVPDLLALIFAALALGVQLDTFGSRKDAEPGVTQTSSRKGEIFSMQALRLASFTSRPTLRGIKALIMLAPYLTNSGRFLDAWSLSGLTIRLAHSIGLHRNPRYLDPAPSLRESAVRKNLWWWLLHMDQEYSMTLGRPLGISGIGDCPPPDPLTTDPVALRLNEFFDQLTIHGRQILSSNQLTDSKIDMYTDRLIALWDTMPDSLQFNRTWIEEETEIPEWPLETRAASYRPRSPRFTHLGAVPDFPVQPTSHTPSPVPVVPRGRPLVIESCLALLDAFQFFYKRVPSALVDWTIGQQAFNACMILLLDGLDCGSIEHVGRVEKAYAIFVEMDKAEMHQLTGLAMSQITDGLKLLRQQSETRKQSMNEHAISPMSVPQSHEGVSENPFDLSMGQQLRSRDFLHESVMGATGMFLLEDPGLQTSAARRKGPPSAGGLLTPEVAVVPSPEPSSFKGGLMPHPALLDPRRDSAHPLLYTPAYHLAPMPAVPTHYHQLIPQHLTEMQPMPAWNHGEDWQSNGQQYQQPQQTLYTQQLVRGGGHHGSLQQRNQQQ</sequence>
<dbReference type="GO" id="GO:0003677">
    <property type="term" value="F:DNA binding"/>
    <property type="evidence" value="ECO:0007669"/>
    <property type="project" value="InterPro"/>
</dbReference>
<evidence type="ECO:0000313" key="6">
    <source>
        <dbReference type="Proteomes" id="UP000745764"/>
    </source>
</evidence>
<evidence type="ECO:0000256" key="1">
    <source>
        <dbReference type="ARBA" id="ARBA00004123"/>
    </source>
</evidence>
<dbReference type="SMART" id="SM00906">
    <property type="entry name" value="Fungal_trans"/>
    <property type="match status" value="1"/>
</dbReference>
<keyword evidence="6" id="KW-1185">Reference proteome</keyword>
<gene>
    <name evidence="5" type="ORF">AWRI4620_LOCUS4772</name>
</gene>
<comment type="caution">
    <text evidence="5">The sequence shown here is derived from an EMBL/GenBank/DDBJ whole genome shotgun (WGS) entry which is preliminary data.</text>
</comment>
<reference evidence="5" key="1">
    <citation type="submission" date="2020-06" db="EMBL/GenBank/DDBJ databases">
        <authorList>
            <person name="Onetto C."/>
        </authorList>
    </citation>
    <scope>NUCLEOTIDE SEQUENCE</scope>
</reference>
<dbReference type="PANTHER" id="PTHR31001">
    <property type="entry name" value="UNCHARACTERIZED TRANSCRIPTIONAL REGULATORY PROTEIN"/>
    <property type="match status" value="1"/>
</dbReference>
<dbReference type="Pfam" id="PF04082">
    <property type="entry name" value="Fungal_trans"/>
    <property type="match status" value="1"/>
</dbReference>
<proteinExistence type="predicted"/>
<comment type="subcellular location">
    <subcellularLocation>
        <location evidence="1">Nucleus</location>
    </subcellularLocation>
</comment>
<dbReference type="GO" id="GO:0005634">
    <property type="term" value="C:nucleus"/>
    <property type="evidence" value="ECO:0007669"/>
    <property type="project" value="UniProtKB-SubCell"/>
</dbReference>
<dbReference type="AlphaFoldDB" id="A0A9N8KIS1"/>
<feature type="non-terminal residue" evidence="5">
    <location>
        <position position="806"/>
    </location>
</feature>
<feature type="compositionally biased region" description="Low complexity" evidence="3">
    <location>
        <begin position="22"/>
        <end position="35"/>
    </location>
</feature>
<evidence type="ECO:0000256" key="2">
    <source>
        <dbReference type="ARBA" id="ARBA00023242"/>
    </source>
</evidence>
<protein>
    <recommendedName>
        <fullName evidence="4">Xylanolytic transcriptional activator regulatory domain-containing protein</fullName>
    </recommendedName>
</protein>
<dbReference type="GO" id="GO:0008270">
    <property type="term" value="F:zinc ion binding"/>
    <property type="evidence" value="ECO:0007669"/>
    <property type="project" value="InterPro"/>
</dbReference>
<organism evidence="5 6">
    <name type="scientific">Aureobasidium uvarum</name>
    <dbReference type="NCBI Taxonomy" id="2773716"/>
    <lineage>
        <taxon>Eukaryota</taxon>
        <taxon>Fungi</taxon>
        <taxon>Dikarya</taxon>
        <taxon>Ascomycota</taxon>
        <taxon>Pezizomycotina</taxon>
        <taxon>Dothideomycetes</taxon>
        <taxon>Dothideomycetidae</taxon>
        <taxon>Dothideales</taxon>
        <taxon>Saccotheciaceae</taxon>
        <taxon>Aureobasidium</taxon>
    </lineage>
</organism>
<evidence type="ECO:0000256" key="3">
    <source>
        <dbReference type="SAM" id="MobiDB-lite"/>
    </source>
</evidence>
<dbReference type="CDD" id="cd12148">
    <property type="entry name" value="fungal_TF_MHR"/>
    <property type="match status" value="1"/>
</dbReference>
<evidence type="ECO:0000313" key="5">
    <source>
        <dbReference type="EMBL" id="CAD0110517.1"/>
    </source>
</evidence>
<feature type="region of interest" description="Disordered" evidence="3">
    <location>
        <begin position="1"/>
        <end position="42"/>
    </location>
</feature>
<accession>A0A9N8KIS1</accession>
<feature type="region of interest" description="Disordered" evidence="3">
    <location>
        <begin position="113"/>
        <end position="143"/>
    </location>
</feature>
<keyword evidence="2" id="KW-0539">Nucleus</keyword>
<dbReference type="OrthoDB" id="1747771at2759"/>
<dbReference type="Proteomes" id="UP000745764">
    <property type="component" value="Unassembled WGS sequence"/>
</dbReference>